<dbReference type="Pfam" id="PF16640">
    <property type="entry name" value="Big_3_5"/>
    <property type="match status" value="1"/>
</dbReference>
<evidence type="ECO:0000259" key="2">
    <source>
        <dbReference type="Pfam" id="PF16640"/>
    </source>
</evidence>
<gene>
    <name evidence="3" type="ORF">G127AT_09510</name>
</gene>
<keyword evidence="1" id="KW-0472">Membrane</keyword>
<feature type="domain" description="Bacterial Ig-like" evidence="2">
    <location>
        <begin position="1182"/>
        <end position="1271"/>
    </location>
</feature>
<evidence type="ECO:0000313" key="4">
    <source>
        <dbReference type="Proteomes" id="UP000671914"/>
    </source>
</evidence>
<proteinExistence type="predicted"/>
<reference evidence="3" key="1">
    <citation type="submission" date="2021-03" db="EMBL/GenBank/DDBJ databases">
        <title>Agromyces archimandritus sp. nov., isolated from the cockroach Archimandrita tessellata.</title>
        <authorList>
            <person name="Guzman J."/>
            <person name="Ortuzar M."/>
            <person name="Poehlein A."/>
            <person name="Daniel R."/>
            <person name="Trujillo M."/>
            <person name="Vilcinskas A."/>
        </authorList>
    </citation>
    <scope>NUCLEOTIDE SEQUENCE</scope>
    <source>
        <strain evidence="3">G127AT</strain>
    </source>
</reference>
<sequence length="1318" mass="132346">MALAATIGHGVVTITFQAFETTTAVVLDDSTIPYGGTLSGTVTVTSDDGANAPTGSVTVFGAGFTITVDLVPGPAGVSTGTFEDVAPDPAQAVGGPYTVEASYSQTGAHGESSGSTEYTVEQASTTTIVEPSAPEFSFGTEVGGTIELETDSATLPTGTLVVTLLSGGTPAATQTIRPVSASNAFAFEPPIDTGEYTVHAAFAPDSGNFAGSSGTAAIEVVTATDTEVALALDDPEVTWNESFTGTITVSAGGALYDAAATAVHLVIDGSAYEVTRSGVGTYTFDVALPVGQYLLQATFDGDANASDGVSDSLDGEVVRASSETVATVSPTVAENYPVPVTGEVTVHSDAGSASGDAQLFVFDAAGEPVGAPVDGEVVDGQVSFEIPAGLEAGDYTVQIVYAGTADVAGSASSRMPFEVVATAVAFDIDIAAGLIFNDPVSGTVTLTLQGLATGDPEGTGSLTITGPGGPYTIDGLDYVGQGDGTAVATIPTDPAVILVPGSYHAVAAYDGRDTTVPANTSTSQPFTVAKAATETSGLTLPTDPTYGTDVIASVTVTNVSGTAAGPGGPVVFTFAPETGTPITVTGQLNAAGVAVSDAVRLAAGNYEVTAVYAENGEFLGSSTGPVELVVVQATSNVTVAATPSSVEWSGSPTLEGLVTTDPSGIYLAQTDGVTIAVTGPVTVAPFTVDVADDGTFSATPVAQTFPVGSYSVTATYRGTGDIAGSSTQQASAFDVLPAPTTTTISPDATSFPYGSAVTGRVNVAAQASGVVPPVDGHADVTISGNGIPPVTVRVFSEGPGVASFTIPVQSPPLPRGEYTLVATFADSQNYGSSTSAESTITIGAAPTETLITSVDPDPVDYPHSTLVDVTITAPDSAVPPSGGELVLRIGTDVVRVDAGTGTPTGHTLVFEDIVLPTEIAGAGSWQVTATYEPSEGSDFEGSEDVTNVVVSPAPTTTTLNLDRSAYFEGQLAEADGRTTSEAPLDLDIPDGSEVTVAVFTVDDTEYENPLLIEYVETTSEGDVTGLFAAGLDLAGLAPGDYVAVARFTGAPNVNFARSVSDRVAFTIIPSFTTTTTVTADASVVWGQPIGARGEVVGEEGTPQGTMVFRLVDAAGDVVYTFPAVPVVDGDTGQLTLVPDWSLVPPGEYTLTGEYVPEPRSVWAGSSGEAPVAVVGCASQTVLTIDPNRTREGATVTATAEVTGITPGCTASPEGGTVEFFLDGESIGTSTVNSPAVLDFEAPAPGTYEVTARFLGTTGLGASASLPVELVVIAAPTPGPTPGPLPGTGVDPLGTILGAGVLFLGGLALVLVRRRRRLG</sequence>
<dbReference type="Gene3D" id="2.60.40.10">
    <property type="entry name" value="Immunoglobulins"/>
    <property type="match status" value="2"/>
</dbReference>
<protein>
    <submittedName>
        <fullName evidence="3">Ig-like domain repeat protein</fullName>
    </submittedName>
</protein>
<accession>A0A975FLD9</accession>
<dbReference type="KEGG" id="aarc:G127AT_09510"/>
<dbReference type="InterPro" id="IPR032109">
    <property type="entry name" value="Big_3_5"/>
</dbReference>
<name>A0A975FLD9_9MICO</name>
<dbReference type="Proteomes" id="UP000671914">
    <property type="component" value="Chromosome"/>
</dbReference>
<feature type="transmembrane region" description="Helical" evidence="1">
    <location>
        <begin position="1292"/>
        <end position="1311"/>
    </location>
</feature>
<evidence type="ECO:0000313" key="3">
    <source>
        <dbReference type="EMBL" id="QTX03583.1"/>
    </source>
</evidence>
<dbReference type="RefSeq" id="WP_210896322.1">
    <property type="nucleotide sequence ID" value="NZ_CP071696.1"/>
</dbReference>
<keyword evidence="4" id="KW-1185">Reference proteome</keyword>
<dbReference type="EMBL" id="CP071696">
    <property type="protein sequence ID" value="QTX03583.1"/>
    <property type="molecule type" value="Genomic_DNA"/>
</dbReference>
<keyword evidence="1" id="KW-0812">Transmembrane</keyword>
<dbReference type="InterPro" id="IPR013783">
    <property type="entry name" value="Ig-like_fold"/>
</dbReference>
<keyword evidence="1" id="KW-1133">Transmembrane helix</keyword>
<dbReference type="NCBIfam" id="TIGR01167">
    <property type="entry name" value="LPXTG_anchor"/>
    <property type="match status" value="1"/>
</dbReference>
<dbReference type="GO" id="GO:0005975">
    <property type="term" value="P:carbohydrate metabolic process"/>
    <property type="evidence" value="ECO:0007669"/>
    <property type="project" value="UniProtKB-ARBA"/>
</dbReference>
<evidence type="ECO:0000256" key="1">
    <source>
        <dbReference type="SAM" id="Phobius"/>
    </source>
</evidence>
<organism evidence="3 4">
    <name type="scientific">Agromyces archimandritae</name>
    <dbReference type="NCBI Taxonomy" id="2781962"/>
    <lineage>
        <taxon>Bacteria</taxon>
        <taxon>Bacillati</taxon>
        <taxon>Actinomycetota</taxon>
        <taxon>Actinomycetes</taxon>
        <taxon>Micrococcales</taxon>
        <taxon>Microbacteriaceae</taxon>
        <taxon>Agromyces</taxon>
    </lineage>
</organism>